<dbReference type="GO" id="GO:0005549">
    <property type="term" value="F:odorant binding"/>
    <property type="evidence" value="ECO:0007669"/>
    <property type="project" value="TreeGrafter"/>
</dbReference>
<dbReference type="InterPro" id="IPR000276">
    <property type="entry name" value="GPCR_Rhodpsn"/>
</dbReference>
<evidence type="ECO:0000259" key="6">
    <source>
        <dbReference type="PROSITE" id="PS50262"/>
    </source>
</evidence>
<keyword evidence="8" id="KW-1185">Reference proteome</keyword>
<feature type="transmembrane region" description="Helical" evidence="5">
    <location>
        <begin position="275"/>
        <end position="297"/>
    </location>
</feature>
<accession>A0A4W3HIM8</accession>
<feature type="transmembrane region" description="Helical" evidence="5">
    <location>
        <begin position="239"/>
        <end position="263"/>
    </location>
</feature>
<dbReference type="Proteomes" id="UP000314986">
    <property type="component" value="Unassembled WGS sequence"/>
</dbReference>
<dbReference type="GO" id="GO:0004984">
    <property type="term" value="F:olfactory receptor activity"/>
    <property type="evidence" value="ECO:0007669"/>
    <property type="project" value="TreeGrafter"/>
</dbReference>
<feature type="transmembrane region" description="Helical" evidence="5">
    <location>
        <begin position="26"/>
        <end position="49"/>
    </location>
</feature>
<keyword evidence="4 5" id="KW-0472">Membrane</keyword>
<reference evidence="8" key="3">
    <citation type="journal article" date="2014" name="Nature">
        <title>Elephant shark genome provides unique insights into gnathostome evolution.</title>
        <authorList>
            <consortium name="International Elephant Shark Genome Sequencing Consortium"/>
            <person name="Venkatesh B."/>
            <person name="Lee A.P."/>
            <person name="Ravi V."/>
            <person name="Maurya A.K."/>
            <person name="Lian M.M."/>
            <person name="Swann J.B."/>
            <person name="Ohta Y."/>
            <person name="Flajnik M.F."/>
            <person name="Sutoh Y."/>
            <person name="Kasahara M."/>
            <person name="Hoon S."/>
            <person name="Gangu V."/>
            <person name="Roy S.W."/>
            <person name="Irimia M."/>
            <person name="Korzh V."/>
            <person name="Kondrychyn I."/>
            <person name="Lim Z.W."/>
            <person name="Tay B.H."/>
            <person name="Tohari S."/>
            <person name="Kong K.W."/>
            <person name="Ho S."/>
            <person name="Lorente-Galdos B."/>
            <person name="Quilez J."/>
            <person name="Marques-Bonet T."/>
            <person name="Raney B.J."/>
            <person name="Ingham P.W."/>
            <person name="Tay A."/>
            <person name="Hillier L.W."/>
            <person name="Minx P."/>
            <person name="Boehm T."/>
            <person name="Wilson R.K."/>
            <person name="Brenner S."/>
            <person name="Warren W.C."/>
        </authorList>
    </citation>
    <scope>NUCLEOTIDE SEQUENCE [LARGE SCALE GENOMIC DNA]</scope>
</reference>
<dbReference type="Gene3D" id="1.20.1070.10">
    <property type="entry name" value="Rhodopsin 7-helix transmembrane proteins"/>
    <property type="match status" value="1"/>
</dbReference>
<keyword evidence="3 5" id="KW-1133">Transmembrane helix</keyword>
<dbReference type="InParanoid" id="A0A4W3HIM8"/>
<dbReference type="GO" id="GO:0016020">
    <property type="term" value="C:membrane"/>
    <property type="evidence" value="ECO:0007669"/>
    <property type="project" value="UniProtKB-SubCell"/>
</dbReference>
<protein>
    <submittedName>
        <fullName evidence="7">Olfactory receptor 2V1-like</fullName>
    </submittedName>
</protein>
<dbReference type="SUPFAM" id="SSF81321">
    <property type="entry name" value="Family A G protein-coupled receptor-like"/>
    <property type="match status" value="1"/>
</dbReference>
<reference evidence="7" key="5">
    <citation type="submission" date="2025-09" db="UniProtKB">
        <authorList>
            <consortium name="Ensembl"/>
        </authorList>
    </citation>
    <scope>IDENTIFICATION</scope>
</reference>
<gene>
    <name evidence="7" type="primary">LOC103179288</name>
</gene>
<feature type="transmembrane region" description="Helical" evidence="5">
    <location>
        <begin position="140"/>
        <end position="162"/>
    </location>
</feature>
<dbReference type="Ensembl" id="ENSCMIT00000009687.1">
    <property type="protein sequence ID" value="ENSCMIP00000009429.1"/>
    <property type="gene ID" value="ENSCMIG00000004997.1"/>
</dbReference>
<feature type="transmembrane region" description="Helical" evidence="5">
    <location>
        <begin position="198"/>
        <end position="218"/>
    </location>
</feature>
<feature type="domain" description="G-protein coupled receptors family 1 profile" evidence="6">
    <location>
        <begin position="41"/>
        <end position="297"/>
    </location>
</feature>
<feature type="transmembrane region" description="Helical" evidence="5">
    <location>
        <begin position="92"/>
        <end position="119"/>
    </location>
</feature>
<organism evidence="7 8">
    <name type="scientific">Callorhinchus milii</name>
    <name type="common">Ghost shark</name>
    <dbReference type="NCBI Taxonomy" id="7868"/>
    <lineage>
        <taxon>Eukaryota</taxon>
        <taxon>Metazoa</taxon>
        <taxon>Chordata</taxon>
        <taxon>Craniata</taxon>
        <taxon>Vertebrata</taxon>
        <taxon>Chondrichthyes</taxon>
        <taxon>Holocephali</taxon>
        <taxon>Chimaeriformes</taxon>
        <taxon>Callorhinchidae</taxon>
        <taxon>Callorhinchus</taxon>
    </lineage>
</organism>
<evidence type="ECO:0000256" key="4">
    <source>
        <dbReference type="ARBA" id="ARBA00023136"/>
    </source>
</evidence>
<dbReference type="OMA" id="PEVNDEH"/>
<evidence type="ECO:0000256" key="5">
    <source>
        <dbReference type="SAM" id="Phobius"/>
    </source>
</evidence>
<feature type="transmembrane region" description="Helical" evidence="5">
    <location>
        <begin position="61"/>
        <end position="86"/>
    </location>
</feature>
<dbReference type="PANTHER" id="PTHR26451:SF928">
    <property type="entry name" value="G-PROTEIN COUPLED RECEPTOR 148-RELATED"/>
    <property type="match status" value="1"/>
</dbReference>
<sequence length="334" mass="38236">QDNLLLTTSRILDIVQKENTTLVLKIFLVIITLSLSVATVFSSVVLWTIFKVRILREETRYLLLSNLLINDLMYIVLVLVQALVLVTDMPVSYFWCGCNITLELVTFSCGILSLSAMTVDKYMGICWPLHYNSLCLRKRAVVVCGILWAFALLDPVVSFGILTASNTQILFDIIPWCCAGTLFTEQLISRSFLFVQEVVLGVLLLMCCILTVFCYVGIYKEVKVTWERRFVKTNAHKMFCLYVFCLILYLLPAVLLFISANGYLLPHFFTEQKAFILELVTVMVIAVLPRCFCPLVYGLMMKEIQQYLPDLKPRCRANRVNPEVNDEHSAFWNL</sequence>
<dbReference type="PROSITE" id="PS50262">
    <property type="entry name" value="G_PROTEIN_RECEP_F1_2"/>
    <property type="match status" value="1"/>
</dbReference>
<evidence type="ECO:0000313" key="7">
    <source>
        <dbReference type="Ensembl" id="ENSCMIP00000009429.1"/>
    </source>
</evidence>
<dbReference type="InterPro" id="IPR017452">
    <property type="entry name" value="GPCR_Rhodpsn_7TM"/>
</dbReference>
<dbReference type="AlphaFoldDB" id="A0A4W3HIM8"/>
<reference evidence="8" key="1">
    <citation type="journal article" date="2006" name="Science">
        <title>Ancient noncoding elements conserved in the human genome.</title>
        <authorList>
            <person name="Venkatesh B."/>
            <person name="Kirkness E.F."/>
            <person name="Loh Y.H."/>
            <person name="Halpern A.L."/>
            <person name="Lee A.P."/>
            <person name="Johnson J."/>
            <person name="Dandona N."/>
            <person name="Viswanathan L.D."/>
            <person name="Tay A."/>
            <person name="Venter J.C."/>
            <person name="Strausberg R.L."/>
            <person name="Brenner S."/>
        </authorList>
    </citation>
    <scope>NUCLEOTIDE SEQUENCE [LARGE SCALE GENOMIC DNA]</scope>
</reference>
<evidence type="ECO:0000256" key="1">
    <source>
        <dbReference type="ARBA" id="ARBA00004370"/>
    </source>
</evidence>
<dbReference type="PANTHER" id="PTHR26451">
    <property type="entry name" value="G_PROTEIN_RECEP_F1_2 DOMAIN-CONTAINING PROTEIN"/>
    <property type="match status" value="1"/>
</dbReference>
<dbReference type="CDD" id="cd00637">
    <property type="entry name" value="7tm_classA_rhodopsin-like"/>
    <property type="match status" value="1"/>
</dbReference>
<reference evidence="7" key="4">
    <citation type="submission" date="2025-08" db="UniProtKB">
        <authorList>
            <consortium name="Ensembl"/>
        </authorList>
    </citation>
    <scope>IDENTIFICATION</scope>
</reference>
<dbReference type="PRINTS" id="PR00237">
    <property type="entry name" value="GPCRRHODOPSN"/>
</dbReference>
<keyword evidence="2 5" id="KW-0812">Transmembrane</keyword>
<name>A0A4W3HIM8_CALMI</name>
<comment type="subcellular location">
    <subcellularLocation>
        <location evidence="1">Membrane</location>
    </subcellularLocation>
</comment>
<evidence type="ECO:0000256" key="3">
    <source>
        <dbReference type="ARBA" id="ARBA00022989"/>
    </source>
</evidence>
<dbReference type="InterPro" id="IPR052921">
    <property type="entry name" value="GPCR1_Superfamily_Member"/>
</dbReference>
<dbReference type="Pfam" id="PF00001">
    <property type="entry name" value="7tm_1"/>
    <property type="match status" value="1"/>
</dbReference>
<evidence type="ECO:0000313" key="8">
    <source>
        <dbReference type="Proteomes" id="UP000314986"/>
    </source>
</evidence>
<proteinExistence type="predicted"/>
<dbReference type="GO" id="GO:0004930">
    <property type="term" value="F:G protein-coupled receptor activity"/>
    <property type="evidence" value="ECO:0007669"/>
    <property type="project" value="InterPro"/>
</dbReference>
<evidence type="ECO:0000256" key="2">
    <source>
        <dbReference type="ARBA" id="ARBA00022692"/>
    </source>
</evidence>
<reference evidence="8" key="2">
    <citation type="journal article" date="2007" name="PLoS Biol.">
        <title>Survey sequencing and comparative analysis of the elephant shark (Callorhinchus milii) genome.</title>
        <authorList>
            <person name="Venkatesh B."/>
            <person name="Kirkness E.F."/>
            <person name="Loh Y.H."/>
            <person name="Halpern A.L."/>
            <person name="Lee A.P."/>
            <person name="Johnson J."/>
            <person name="Dandona N."/>
            <person name="Viswanathan L.D."/>
            <person name="Tay A."/>
            <person name="Venter J.C."/>
            <person name="Strausberg R.L."/>
            <person name="Brenner S."/>
        </authorList>
    </citation>
    <scope>NUCLEOTIDE SEQUENCE [LARGE SCALE GENOMIC DNA]</scope>
</reference>